<organism evidence="8">
    <name type="scientific">Sarcoptes scabiei</name>
    <name type="common">Itch mite</name>
    <name type="synonym">Acarus scabiei</name>
    <dbReference type="NCBI Taxonomy" id="52283"/>
    <lineage>
        <taxon>Eukaryota</taxon>
        <taxon>Metazoa</taxon>
        <taxon>Ecdysozoa</taxon>
        <taxon>Arthropoda</taxon>
        <taxon>Chelicerata</taxon>
        <taxon>Arachnida</taxon>
        <taxon>Acari</taxon>
        <taxon>Acariformes</taxon>
        <taxon>Sarcoptiformes</taxon>
        <taxon>Astigmata</taxon>
        <taxon>Psoroptidia</taxon>
        <taxon>Sarcoptoidea</taxon>
        <taxon>Sarcoptidae</taxon>
        <taxon>Sarcoptinae</taxon>
        <taxon>Sarcoptes</taxon>
    </lineage>
</organism>
<keyword evidence="2 5" id="KW-0808">Transferase</keyword>
<feature type="domain" description="N-end rule aminoacyl transferase C-terminal" evidence="7">
    <location>
        <begin position="292"/>
        <end position="440"/>
    </location>
</feature>
<sequence>MQSRGGRGERNDDDRLRYSIVRYFGLSESESDCGYCKQQRGPGETYGLWAYHLEPQHYQMMIDRNWRRCGHYVYRAVNEKICCPMYTIRCDAENFRPSRSQRRVLKNFNAYIRDDRKDRQKINRYSSKSNDIDESYRLLQAAEQWIETKSFDEEMLIENQNFEPIVSNRTNVSIQKDSHHCSERLSDGLTEESFRIIPENQNRTIKKESMKKKFRRRIRLEDKLMKREHCSREEARKILLERSKSKQPGTKTLEDYLDEISESKQKETKHSFRTRFVRFDSDSNETKLLMRESFDVYRKYQSKIHKESEDEISLKSYRRFLIDGPLEFSRIKYTNNCETNLDDLPKEFGAYHQHYYIDDRLIAVGVLDLLPECLSSVYFFYDPEFEFLNLGVYSALREIALVRRYRRLVPELRYYYMGYYIHRCPKMRYKASYRPSQLLCMETFRWCALEKCLPKLEQNKYARFCSEDDSSGDDDDDKTKLLSSDIKILTANSIRSLGEIKTCNQERLRRIFEFTKLIGKEFIRSKVLLFENDL</sequence>
<protein>
    <recommendedName>
        <fullName evidence="5">Arginyl-tRNA--protein transferase 1</fullName>
        <shortName evidence="5">Arginyltransferase 1</shortName>
        <shortName evidence="5">R-transferase 1</shortName>
        <ecNumber evidence="5">2.3.2.8</ecNumber>
    </recommendedName>
    <alternativeName>
        <fullName evidence="5">Arginine-tRNA--protein transferase 1</fullName>
    </alternativeName>
</protein>
<evidence type="ECO:0000256" key="2">
    <source>
        <dbReference type="ARBA" id="ARBA00022679"/>
    </source>
</evidence>
<dbReference type="GO" id="GO:0005737">
    <property type="term" value="C:cytoplasm"/>
    <property type="evidence" value="ECO:0007669"/>
    <property type="project" value="TreeGrafter"/>
</dbReference>
<evidence type="ECO:0000256" key="4">
    <source>
        <dbReference type="ARBA" id="ARBA00023315"/>
    </source>
</evidence>
<dbReference type="GO" id="GO:0004057">
    <property type="term" value="F:arginyl-tRNA--protein transferase activity"/>
    <property type="evidence" value="ECO:0007669"/>
    <property type="project" value="UniProtKB-EC"/>
</dbReference>
<reference evidence="10" key="1">
    <citation type="journal article" date="2020" name="PLoS Negl. Trop. Dis.">
        <title>High-quality nuclear genome for Sarcoptes scabiei-A critical resource for a neglected parasite.</title>
        <authorList>
            <person name="Korhonen P.K."/>
            <person name="Gasser R.B."/>
            <person name="Ma G."/>
            <person name="Wang T."/>
            <person name="Stroehlein A.J."/>
            <person name="Young N.D."/>
            <person name="Ang C.S."/>
            <person name="Fernando D.D."/>
            <person name="Lu H.C."/>
            <person name="Taylor S."/>
            <person name="Reynolds S.L."/>
            <person name="Mofiz E."/>
            <person name="Najaraj S.H."/>
            <person name="Gowda H."/>
            <person name="Madugundu A."/>
            <person name="Renuse S."/>
            <person name="Holt D."/>
            <person name="Pandey A."/>
            <person name="Papenfuss A.T."/>
            <person name="Fischer K."/>
        </authorList>
    </citation>
    <scope>NUCLEOTIDE SEQUENCE [LARGE SCALE GENOMIC DNA]</scope>
</reference>
<evidence type="ECO:0000256" key="3">
    <source>
        <dbReference type="ARBA" id="ARBA00022786"/>
    </source>
</evidence>
<dbReference type="InterPro" id="IPR017137">
    <property type="entry name" value="Arg-tRNA-P_Trfase_1_euk"/>
</dbReference>
<dbReference type="SUPFAM" id="SSF55729">
    <property type="entry name" value="Acyl-CoA N-acyltransferases (Nat)"/>
    <property type="match status" value="1"/>
</dbReference>
<dbReference type="InterPro" id="IPR007472">
    <property type="entry name" value="N-end_Aminoacyl_Trfase_C"/>
</dbReference>
<dbReference type="InterPro" id="IPR030700">
    <property type="entry name" value="N-end_Aminoacyl_Trfase"/>
</dbReference>
<dbReference type="PANTHER" id="PTHR21367:SF1">
    <property type="entry name" value="ARGINYL-TRNA--PROTEIN TRANSFERASE 1"/>
    <property type="match status" value="1"/>
</dbReference>
<evidence type="ECO:0000313" key="9">
    <source>
        <dbReference type="EnsemblMetazoa" id="KAF7489543.1"/>
    </source>
</evidence>
<comment type="catalytic activity">
    <reaction evidence="5">
        <text>an N-terminal L-alpha-aminoacyl-[protein] + L-arginyl-tRNA(Arg) = an N-terminal L-arginyl-L-aminoacyl-[protein] + tRNA(Arg) + H(+)</text>
        <dbReference type="Rhea" id="RHEA:10208"/>
        <dbReference type="Rhea" id="RHEA-COMP:9658"/>
        <dbReference type="Rhea" id="RHEA-COMP:9673"/>
        <dbReference type="Rhea" id="RHEA-COMP:10636"/>
        <dbReference type="Rhea" id="RHEA-COMP:10638"/>
        <dbReference type="ChEBI" id="CHEBI:15378"/>
        <dbReference type="ChEBI" id="CHEBI:78442"/>
        <dbReference type="ChEBI" id="CHEBI:78513"/>
        <dbReference type="ChEBI" id="CHEBI:78597"/>
        <dbReference type="ChEBI" id="CHEBI:83562"/>
        <dbReference type="EC" id="2.3.2.8"/>
    </reaction>
</comment>
<dbReference type="InterPro" id="IPR016181">
    <property type="entry name" value="Acyl_CoA_acyltransferase"/>
</dbReference>
<dbReference type="AlphaFoldDB" id="A0A834R447"/>
<accession>A0A834R447</accession>
<evidence type="ECO:0000259" key="7">
    <source>
        <dbReference type="Pfam" id="PF04377"/>
    </source>
</evidence>
<keyword evidence="3 5" id="KW-0833">Ubl conjugation pathway</keyword>
<evidence type="ECO:0000256" key="5">
    <source>
        <dbReference type="PIRNR" id="PIRNR037207"/>
    </source>
</evidence>
<reference evidence="9" key="3">
    <citation type="submission" date="2022-06" db="UniProtKB">
        <authorList>
            <consortium name="EnsemblMetazoa"/>
        </authorList>
    </citation>
    <scope>IDENTIFICATION</scope>
</reference>
<dbReference type="OMA" id="SDRMVYS"/>
<dbReference type="PIRSF" id="PIRSF037207">
    <property type="entry name" value="ATE1_euk"/>
    <property type="match status" value="1"/>
</dbReference>
<feature type="domain" description="N-end aminoacyl transferase N-terminal" evidence="6">
    <location>
        <begin position="31"/>
        <end position="103"/>
    </location>
</feature>
<evidence type="ECO:0000313" key="8">
    <source>
        <dbReference type="EMBL" id="KAF7489543.1"/>
    </source>
</evidence>
<reference evidence="8" key="2">
    <citation type="submission" date="2020-01" db="EMBL/GenBank/DDBJ databases">
        <authorList>
            <person name="Korhonen P.K.K."/>
            <person name="Guangxu M.G."/>
            <person name="Wang T.W."/>
            <person name="Stroehlein A.J.S."/>
            <person name="Young N.D."/>
            <person name="Ang C.-S.A."/>
            <person name="Fernando D.W.F."/>
            <person name="Lu H.L."/>
            <person name="Taylor S.T."/>
            <person name="Ehtesham M.E.M."/>
            <person name="Najaraj S.H.N."/>
            <person name="Harsha G.H.G."/>
            <person name="Madugundu A.M."/>
            <person name="Renuse S.R."/>
            <person name="Holt D.H."/>
            <person name="Pandey A.P."/>
            <person name="Papenfuss A.P."/>
            <person name="Gasser R.B.G."/>
            <person name="Fischer K.F."/>
        </authorList>
    </citation>
    <scope>NUCLEOTIDE SEQUENCE</scope>
    <source>
        <strain evidence="8">SSS_KF_BRIS2020</strain>
    </source>
</reference>
<dbReference type="EnsemblMetazoa" id="SSS_7295s_mrna">
    <property type="protein sequence ID" value="KAF7489543.1"/>
    <property type="gene ID" value="SSS_7295"/>
</dbReference>
<comment type="similarity">
    <text evidence="1 5">Belongs to the R-transferase family.</text>
</comment>
<evidence type="ECO:0000259" key="6">
    <source>
        <dbReference type="Pfam" id="PF04376"/>
    </source>
</evidence>
<dbReference type="Pfam" id="PF04376">
    <property type="entry name" value="ATE_N"/>
    <property type="match status" value="1"/>
</dbReference>
<dbReference type="Pfam" id="PF04377">
    <property type="entry name" value="ATE_C"/>
    <property type="match status" value="1"/>
</dbReference>
<evidence type="ECO:0000313" key="10">
    <source>
        <dbReference type="Proteomes" id="UP000070412"/>
    </source>
</evidence>
<name>A0A834R447_SARSC</name>
<dbReference type="InterPro" id="IPR007471">
    <property type="entry name" value="N-end_Aminoacyl_Trfase_N"/>
</dbReference>
<gene>
    <name evidence="8" type="ORF">SSS_7295</name>
</gene>
<dbReference type="EMBL" id="WVUK01000064">
    <property type="protein sequence ID" value="KAF7489543.1"/>
    <property type="molecule type" value="Genomic_DNA"/>
</dbReference>
<evidence type="ECO:0000256" key="1">
    <source>
        <dbReference type="ARBA" id="ARBA00009991"/>
    </source>
</evidence>
<keyword evidence="4 5" id="KW-0012">Acyltransferase</keyword>
<keyword evidence="10" id="KW-1185">Reference proteome</keyword>
<dbReference type="Proteomes" id="UP000070412">
    <property type="component" value="Unassembled WGS sequence"/>
</dbReference>
<dbReference type="EC" id="2.3.2.8" evidence="5"/>
<comment type="function">
    <text evidence="5">Involved in the post-translational conjugation of arginine to the N-terminal aspartate or glutamate of a protein. This arginylation is required for degradation of the protein via the ubiquitin pathway.</text>
</comment>
<dbReference type="PANTHER" id="PTHR21367">
    <property type="entry name" value="ARGININE-TRNA-PROTEIN TRANSFERASE 1"/>
    <property type="match status" value="1"/>
</dbReference>
<proteinExistence type="inferred from homology"/>
<dbReference type="OrthoDB" id="74183at2759"/>